<dbReference type="EMBL" id="BMAT01011473">
    <property type="protein sequence ID" value="GFR73281.1"/>
    <property type="molecule type" value="Genomic_DNA"/>
</dbReference>
<keyword evidence="6" id="KW-0735">Signal-anchor</keyword>
<keyword evidence="8 11" id="KW-0472">Membrane</keyword>
<comment type="similarity">
    <text evidence="10">Belongs to the glycosyltransferase 14 family.</text>
</comment>
<evidence type="ECO:0000256" key="9">
    <source>
        <dbReference type="ARBA" id="ARBA00023180"/>
    </source>
</evidence>
<keyword evidence="9" id="KW-0325">Glycoprotein</keyword>
<dbReference type="Pfam" id="PF02485">
    <property type="entry name" value="Branch"/>
    <property type="match status" value="1"/>
</dbReference>
<comment type="caution">
    <text evidence="12">The sequence shown here is derived from an EMBL/GenBank/DDBJ whole genome shotgun (WGS) entry which is preliminary data.</text>
</comment>
<evidence type="ECO:0000256" key="1">
    <source>
        <dbReference type="ARBA" id="ARBA00004606"/>
    </source>
</evidence>
<evidence type="ECO:0000256" key="11">
    <source>
        <dbReference type="SAM" id="Phobius"/>
    </source>
</evidence>
<name>A0AAV4FLN8_9GAST</name>
<gene>
    <name evidence="12" type="ORF">ElyMa_005725700</name>
</gene>
<accession>A0AAV4FLN8</accession>
<evidence type="ECO:0000256" key="10">
    <source>
        <dbReference type="ARBA" id="ARBA00038150"/>
    </source>
</evidence>
<evidence type="ECO:0000313" key="12">
    <source>
        <dbReference type="EMBL" id="GFR73281.1"/>
    </source>
</evidence>
<comment type="pathway">
    <text evidence="2">Protein modification; protein glycosylation.</text>
</comment>
<keyword evidence="13" id="KW-1185">Reference proteome</keyword>
<dbReference type="GO" id="GO:0008375">
    <property type="term" value="F:acetylglucosaminyltransferase activity"/>
    <property type="evidence" value="ECO:0007669"/>
    <property type="project" value="TreeGrafter"/>
</dbReference>
<keyword evidence="5 11" id="KW-0812">Transmembrane</keyword>
<dbReference type="InterPro" id="IPR003406">
    <property type="entry name" value="Glyco_trans_14"/>
</dbReference>
<protein>
    <submittedName>
        <fullName evidence="12">Beta-1,3-galactosyl-O-glycosyl-glycoprotein beta-1,6-N-acetylglucosaminyltransferase-like</fullName>
    </submittedName>
</protein>
<keyword evidence="7 11" id="KW-1133">Transmembrane helix</keyword>
<comment type="subcellular location">
    <subcellularLocation>
        <location evidence="1">Membrane</location>
        <topology evidence="1">Single-pass type II membrane protein</topology>
    </subcellularLocation>
</comment>
<evidence type="ECO:0000256" key="5">
    <source>
        <dbReference type="ARBA" id="ARBA00022692"/>
    </source>
</evidence>
<reference evidence="12 13" key="1">
    <citation type="journal article" date="2021" name="Elife">
        <title>Chloroplast acquisition without the gene transfer in kleptoplastic sea slugs, Plakobranchus ocellatus.</title>
        <authorList>
            <person name="Maeda T."/>
            <person name="Takahashi S."/>
            <person name="Yoshida T."/>
            <person name="Shimamura S."/>
            <person name="Takaki Y."/>
            <person name="Nagai Y."/>
            <person name="Toyoda A."/>
            <person name="Suzuki Y."/>
            <person name="Arimoto A."/>
            <person name="Ishii H."/>
            <person name="Satoh N."/>
            <person name="Nishiyama T."/>
            <person name="Hasebe M."/>
            <person name="Maruyama T."/>
            <person name="Minagawa J."/>
            <person name="Obokata J."/>
            <person name="Shigenobu S."/>
        </authorList>
    </citation>
    <scope>NUCLEOTIDE SEQUENCE [LARGE SCALE GENOMIC DNA]</scope>
</reference>
<evidence type="ECO:0000256" key="6">
    <source>
        <dbReference type="ARBA" id="ARBA00022968"/>
    </source>
</evidence>
<dbReference type="PANTHER" id="PTHR19297:SF191">
    <property type="entry name" value="PROTEIN XYLOSYLTRANSFERASE"/>
    <property type="match status" value="1"/>
</dbReference>
<evidence type="ECO:0000256" key="7">
    <source>
        <dbReference type="ARBA" id="ARBA00022989"/>
    </source>
</evidence>
<feature type="transmembrane region" description="Helical" evidence="11">
    <location>
        <begin position="25"/>
        <end position="46"/>
    </location>
</feature>
<evidence type="ECO:0000256" key="2">
    <source>
        <dbReference type="ARBA" id="ARBA00004922"/>
    </source>
</evidence>
<sequence length="411" mass="47390">MENWLKTTVRRRCGSFQFTRRGLHLYVLVCVFLSSSTLFVISLRLYNRFYLQKNFLLDDGDPASGDATFDQSHEILQYEGSELNFLLQRSQVVSSSEKRMLKGEVFKPVLTSSQLVLDYHRNTTFPRKIFDCKKLIQADAKEQVRFKSWINSRPNLLFSTLAEDAVPQMTSDCAAFKNIRLYKNATGTPEEREYPLAHVILVHKDFEHMERLVRALYRPQHSFCLYVDTKATESLKLAVASFAACFDNIHLAPRPHPIAYAHVSRLVADIDCMEELLRRNSSWKYLINYAATELPIRTNLETVQILRSLNGMNDIHETFKRRIVARFDKETSCIKAMRYLQQHLAGKQTAATTTSWMDSDPILTNILVQTIHPTHMHAVPLDHGRLINLNLFFLLERPSGGLCQREGAIFV</sequence>
<evidence type="ECO:0000256" key="4">
    <source>
        <dbReference type="ARBA" id="ARBA00022679"/>
    </source>
</evidence>
<evidence type="ECO:0000313" key="13">
    <source>
        <dbReference type="Proteomes" id="UP000762676"/>
    </source>
</evidence>
<keyword evidence="3" id="KW-0328">Glycosyltransferase</keyword>
<dbReference type="Proteomes" id="UP000762676">
    <property type="component" value="Unassembled WGS sequence"/>
</dbReference>
<proteinExistence type="inferred from homology"/>
<evidence type="ECO:0000256" key="3">
    <source>
        <dbReference type="ARBA" id="ARBA00022676"/>
    </source>
</evidence>
<keyword evidence="4" id="KW-0808">Transferase</keyword>
<dbReference type="GO" id="GO:0016020">
    <property type="term" value="C:membrane"/>
    <property type="evidence" value="ECO:0007669"/>
    <property type="project" value="UniProtKB-SubCell"/>
</dbReference>
<dbReference type="PANTHER" id="PTHR19297">
    <property type="entry name" value="GLYCOSYLTRANSFERASE 14 FAMILY MEMBER"/>
    <property type="match status" value="1"/>
</dbReference>
<evidence type="ECO:0000256" key="8">
    <source>
        <dbReference type="ARBA" id="ARBA00023136"/>
    </source>
</evidence>
<organism evidence="12 13">
    <name type="scientific">Elysia marginata</name>
    <dbReference type="NCBI Taxonomy" id="1093978"/>
    <lineage>
        <taxon>Eukaryota</taxon>
        <taxon>Metazoa</taxon>
        <taxon>Spiralia</taxon>
        <taxon>Lophotrochozoa</taxon>
        <taxon>Mollusca</taxon>
        <taxon>Gastropoda</taxon>
        <taxon>Heterobranchia</taxon>
        <taxon>Euthyneura</taxon>
        <taxon>Panpulmonata</taxon>
        <taxon>Sacoglossa</taxon>
        <taxon>Placobranchoidea</taxon>
        <taxon>Plakobranchidae</taxon>
        <taxon>Elysia</taxon>
    </lineage>
</organism>
<dbReference type="AlphaFoldDB" id="A0AAV4FLN8"/>